<dbReference type="Proteomes" id="UP000017984">
    <property type="component" value="Chromosome"/>
</dbReference>
<reference evidence="2 3" key="1">
    <citation type="journal article" date="2014" name="Genome Announc.">
        <title>Draft Genome Sequence of Streptomyces roseochromogenes subsp. oscitans DS 12.976, Producer of the Aminocoumarin Antibiotic Clorobiocin.</title>
        <authorList>
            <person name="Ruckert C."/>
            <person name="Kalinowski J."/>
            <person name="Heide L."/>
            <person name="Apel A.K."/>
        </authorList>
    </citation>
    <scope>NUCLEOTIDE SEQUENCE [LARGE SCALE GENOMIC DNA]</scope>
    <source>
        <strain evidence="2 3">DS 12.976</strain>
    </source>
</reference>
<proteinExistence type="predicted"/>
<dbReference type="EMBL" id="AWQX01000168">
    <property type="protein sequence ID" value="EST30023.1"/>
    <property type="molecule type" value="Genomic_DNA"/>
</dbReference>
<comment type="caution">
    <text evidence="2">The sequence shown here is derived from an EMBL/GenBank/DDBJ whole genome shotgun (WGS) entry which is preliminary data.</text>
</comment>
<sequence length="108" mass="11189">MTGETSTAAALICLGALVWLLGGPHYGVRRARLLLAGGGAVAIGPPSWDQARAELARLCSRLGAEWWALVAGLLLGLLGASVIPVAVGAAGVPLLRRVRLARQDRCVR</sequence>
<dbReference type="STRING" id="1352936.M878_19070"/>
<dbReference type="PATRIC" id="fig|1352936.5.peg.3998"/>
<feature type="transmembrane region" description="Helical" evidence="1">
    <location>
        <begin position="6"/>
        <end position="24"/>
    </location>
</feature>
<feature type="transmembrane region" description="Helical" evidence="1">
    <location>
        <begin position="68"/>
        <end position="95"/>
    </location>
</feature>
<organism evidence="2 3">
    <name type="scientific">Streptomyces roseochromogenus subsp. oscitans DS 12.976</name>
    <dbReference type="NCBI Taxonomy" id="1352936"/>
    <lineage>
        <taxon>Bacteria</taxon>
        <taxon>Bacillati</taxon>
        <taxon>Actinomycetota</taxon>
        <taxon>Actinomycetes</taxon>
        <taxon>Kitasatosporales</taxon>
        <taxon>Streptomycetaceae</taxon>
        <taxon>Streptomyces</taxon>
    </lineage>
</organism>
<accession>V6KDA3</accession>
<evidence type="ECO:0000256" key="1">
    <source>
        <dbReference type="SAM" id="Phobius"/>
    </source>
</evidence>
<dbReference type="AlphaFoldDB" id="V6KDA3"/>
<keyword evidence="3" id="KW-1185">Reference proteome</keyword>
<gene>
    <name evidence="2" type="ORF">M878_19070</name>
</gene>
<protein>
    <recommendedName>
        <fullName evidence="4">Type II secretion system protein GspF domain-containing protein</fullName>
    </recommendedName>
</protein>
<keyword evidence="1" id="KW-0472">Membrane</keyword>
<name>V6KDA3_STRRC</name>
<evidence type="ECO:0000313" key="2">
    <source>
        <dbReference type="EMBL" id="EST30023.1"/>
    </source>
</evidence>
<evidence type="ECO:0008006" key="4">
    <source>
        <dbReference type="Google" id="ProtNLM"/>
    </source>
</evidence>
<keyword evidence="1" id="KW-0812">Transmembrane</keyword>
<dbReference type="HOGENOM" id="CLU_2202765_0_0_11"/>
<evidence type="ECO:0000313" key="3">
    <source>
        <dbReference type="Proteomes" id="UP000017984"/>
    </source>
</evidence>
<feature type="non-terminal residue" evidence="2">
    <location>
        <position position="108"/>
    </location>
</feature>
<keyword evidence="1" id="KW-1133">Transmembrane helix</keyword>